<dbReference type="AlphaFoldDB" id="A0A9D4EBV3"/>
<evidence type="ECO:0000313" key="2">
    <source>
        <dbReference type="Proteomes" id="UP000828390"/>
    </source>
</evidence>
<comment type="caution">
    <text evidence="1">The sequence shown here is derived from an EMBL/GenBank/DDBJ whole genome shotgun (WGS) entry which is preliminary data.</text>
</comment>
<accession>A0A9D4EBV3</accession>
<dbReference type="Proteomes" id="UP000828390">
    <property type="component" value="Unassembled WGS sequence"/>
</dbReference>
<organism evidence="1 2">
    <name type="scientific">Dreissena polymorpha</name>
    <name type="common">Zebra mussel</name>
    <name type="synonym">Mytilus polymorpha</name>
    <dbReference type="NCBI Taxonomy" id="45954"/>
    <lineage>
        <taxon>Eukaryota</taxon>
        <taxon>Metazoa</taxon>
        <taxon>Spiralia</taxon>
        <taxon>Lophotrochozoa</taxon>
        <taxon>Mollusca</taxon>
        <taxon>Bivalvia</taxon>
        <taxon>Autobranchia</taxon>
        <taxon>Heteroconchia</taxon>
        <taxon>Euheterodonta</taxon>
        <taxon>Imparidentia</taxon>
        <taxon>Neoheterodontei</taxon>
        <taxon>Myida</taxon>
        <taxon>Dreissenoidea</taxon>
        <taxon>Dreissenidae</taxon>
        <taxon>Dreissena</taxon>
    </lineage>
</organism>
<name>A0A9D4EBV3_DREPO</name>
<proteinExistence type="predicted"/>
<keyword evidence="2" id="KW-1185">Reference proteome</keyword>
<sequence>MNTSLFNSQAPGSGVHLATTATFSAPWVSSTLPRCIPLDATPLNQNTFWIQQSSGHFVPFTTDSLPTTGGFQSQSADLVSGRPSFPALFILVPANDPLMLEGREIPPSGIPPTVFASYMQTTGFVDGSAEADLEANVEAEHYYLASIHQVCKLMFKTLDDDFCPRPSLSATGSGVTITELVA</sequence>
<gene>
    <name evidence="1" type="ORF">DPMN_177865</name>
</gene>
<dbReference type="EMBL" id="JAIWYP010000009">
    <property type="protein sequence ID" value="KAH3776440.1"/>
    <property type="molecule type" value="Genomic_DNA"/>
</dbReference>
<reference evidence="1" key="1">
    <citation type="journal article" date="2019" name="bioRxiv">
        <title>The Genome of the Zebra Mussel, Dreissena polymorpha: A Resource for Invasive Species Research.</title>
        <authorList>
            <person name="McCartney M.A."/>
            <person name="Auch B."/>
            <person name="Kono T."/>
            <person name="Mallez S."/>
            <person name="Zhang Y."/>
            <person name="Obille A."/>
            <person name="Becker A."/>
            <person name="Abrahante J.E."/>
            <person name="Garbe J."/>
            <person name="Badalamenti J.P."/>
            <person name="Herman A."/>
            <person name="Mangelson H."/>
            <person name="Liachko I."/>
            <person name="Sullivan S."/>
            <person name="Sone E.D."/>
            <person name="Koren S."/>
            <person name="Silverstein K.A.T."/>
            <person name="Beckman K.B."/>
            <person name="Gohl D.M."/>
        </authorList>
    </citation>
    <scope>NUCLEOTIDE SEQUENCE</scope>
    <source>
        <strain evidence="1">Duluth1</strain>
        <tissue evidence="1">Whole animal</tissue>
    </source>
</reference>
<protein>
    <submittedName>
        <fullName evidence="1">Uncharacterized protein</fullName>
    </submittedName>
</protein>
<evidence type="ECO:0000313" key="1">
    <source>
        <dbReference type="EMBL" id="KAH3776440.1"/>
    </source>
</evidence>
<reference evidence="1" key="2">
    <citation type="submission" date="2020-11" db="EMBL/GenBank/DDBJ databases">
        <authorList>
            <person name="McCartney M.A."/>
            <person name="Auch B."/>
            <person name="Kono T."/>
            <person name="Mallez S."/>
            <person name="Becker A."/>
            <person name="Gohl D.M."/>
            <person name="Silverstein K.A.T."/>
            <person name="Koren S."/>
            <person name="Bechman K.B."/>
            <person name="Herman A."/>
            <person name="Abrahante J.E."/>
            <person name="Garbe J."/>
        </authorList>
    </citation>
    <scope>NUCLEOTIDE SEQUENCE</scope>
    <source>
        <strain evidence="1">Duluth1</strain>
        <tissue evidence="1">Whole animal</tissue>
    </source>
</reference>